<dbReference type="PROSITE" id="PS50249">
    <property type="entry name" value="MPN"/>
    <property type="match status" value="1"/>
</dbReference>
<keyword evidence="1" id="KW-0645">Protease</keyword>
<dbReference type="InterPro" id="IPR025657">
    <property type="entry name" value="RadC_JAB"/>
</dbReference>
<evidence type="ECO:0000256" key="6">
    <source>
        <dbReference type="RuleBase" id="RU003797"/>
    </source>
</evidence>
<dbReference type="SUPFAM" id="SSF102712">
    <property type="entry name" value="JAB1/MPN domain"/>
    <property type="match status" value="1"/>
</dbReference>
<keyword evidence="10" id="KW-1185">Reference proteome</keyword>
<dbReference type="EMBL" id="SADE01000001">
    <property type="protein sequence ID" value="RVU38047.1"/>
    <property type="molecule type" value="Genomic_DNA"/>
</dbReference>
<feature type="region of interest" description="Disordered" evidence="7">
    <location>
        <begin position="1"/>
        <end position="26"/>
    </location>
</feature>
<proteinExistence type="inferred from homology"/>
<evidence type="ECO:0000256" key="3">
    <source>
        <dbReference type="ARBA" id="ARBA00022801"/>
    </source>
</evidence>
<accession>A0A3S2WTD6</accession>
<dbReference type="InterPro" id="IPR037518">
    <property type="entry name" value="MPN"/>
</dbReference>
<evidence type="ECO:0000256" key="5">
    <source>
        <dbReference type="ARBA" id="ARBA00023049"/>
    </source>
</evidence>
<dbReference type="InterPro" id="IPR020891">
    <property type="entry name" value="UPF0758_CS"/>
</dbReference>
<protein>
    <submittedName>
        <fullName evidence="9">JAB domain-containing protein</fullName>
    </submittedName>
</protein>
<keyword evidence="4" id="KW-0862">Zinc</keyword>
<keyword evidence="3" id="KW-0378">Hydrolase</keyword>
<evidence type="ECO:0000313" key="10">
    <source>
        <dbReference type="Proteomes" id="UP000287447"/>
    </source>
</evidence>
<evidence type="ECO:0000256" key="2">
    <source>
        <dbReference type="ARBA" id="ARBA00022723"/>
    </source>
</evidence>
<dbReference type="InterPro" id="IPR001405">
    <property type="entry name" value="UPF0758"/>
</dbReference>
<comment type="similarity">
    <text evidence="6">Belongs to the UPF0758 family.</text>
</comment>
<evidence type="ECO:0000259" key="8">
    <source>
        <dbReference type="PROSITE" id="PS50249"/>
    </source>
</evidence>
<reference evidence="10" key="1">
    <citation type="submission" date="2019-01" db="EMBL/GenBank/DDBJ databases">
        <title>Gri0909 isolated from a small marine red alga.</title>
        <authorList>
            <person name="Kim J."/>
            <person name="Jeong S.E."/>
            <person name="Jeon C.O."/>
        </authorList>
    </citation>
    <scope>NUCLEOTIDE SEQUENCE [LARGE SCALE GENOMIC DNA]</scope>
    <source>
        <strain evidence="10">Gri0909</strain>
    </source>
</reference>
<evidence type="ECO:0000313" key="9">
    <source>
        <dbReference type="EMBL" id="RVU38047.1"/>
    </source>
</evidence>
<dbReference type="Proteomes" id="UP000287447">
    <property type="component" value="Unassembled WGS sequence"/>
</dbReference>
<dbReference type="Pfam" id="PF04002">
    <property type="entry name" value="RadC"/>
    <property type="match status" value="1"/>
</dbReference>
<dbReference type="PANTHER" id="PTHR30471">
    <property type="entry name" value="DNA REPAIR PROTEIN RADC"/>
    <property type="match status" value="1"/>
</dbReference>
<dbReference type="GO" id="GO:0046872">
    <property type="term" value="F:metal ion binding"/>
    <property type="evidence" value="ECO:0007669"/>
    <property type="project" value="UniProtKB-KW"/>
</dbReference>
<dbReference type="InterPro" id="IPR010994">
    <property type="entry name" value="RuvA_2-like"/>
</dbReference>
<dbReference type="NCBIfam" id="NF000642">
    <property type="entry name" value="PRK00024.1"/>
    <property type="match status" value="1"/>
</dbReference>
<dbReference type="Gene3D" id="3.40.140.10">
    <property type="entry name" value="Cytidine Deaminase, domain 2"/>
    <property type="match status" value="1"/>
</dbReference>
<name>A0A3S2WTD6_9PROT</name>
<gene>
    <name evidence="9" type="ORF">EOI86_01715</name>
</gene>
<dbReference type="SUPFAM" id="SSF47781">
    <property type="entry name" value="RuvA domain 2-like"/>
    <property type="match status" value="1"/>
</dbReference>
<dbReference type="RefSeq" id="WP_127763419.1">
    <property type="nucleotide sequence ID" value="NZ_SADE01000001.1"/>
</dbReference>
<evidence type="ECO:0000256" key="7">
    <source>
        <dbReference type="SAM" id="MobiDB-lite"/>
    </source>
</evidence>
<comment type="caution">
    <text evidence="9">The sequence shown here is derived from an EMBL/GenBank/DDBJ whole genome shotgun (WGS) entry which is preliminary data.</text>
</comment>
<dbReference type="PANTHER" id="PTHR30471:SF3">
    <property type="entry name" value="UPF0758 PROTEIN YEES-RELATED"/>
    <property type="match status" value="1"/>
</dbReference>
<dbReference type="AlphaFoldDB" id="A0A3S2WTD6"/>
<keyword evidence="2" id="KW-0479">Metal-binding</keyword>
<evidence type="ECO:0000256" key="4">
    <source>
        <dbReference type="ARBA" id="ARBA00022833"/>
    </source>
</evidence>
<dbReference type="GO" id="GO:0008237">
    <property type="term" value="F:metallopeptidase activity"/>
    <property type="evidence" value="ECO:0007669"/>
    <property type="project" value="UniProtKB-KW"/>
</dbReference>
<feature type="domain" description="MPN" evidence="8">
    <location>
        <begin position="119"/>
        <end position="241"/>
    </location>
</feature>
<dbReference type="OrthoDB" id="9804482at2"/>
<dbReference type="PROSITE" id="PS01302">
    <property type="entry name" value="UPF0758"/>
    <property type="match status" value="1"/>
</dbReference>
<evidence type="ECO:0000256" key="1">
    <source>
        <dbReference type="ARBA" id="ARBA00022670"/>
    </source>
</evidence>
<dbReference type="CDD" id="cd08071">
    <property type="entry name" value="MPN_DUF2466"/>
    <property type="match status" value="1"/>
</dbReference>
<dbReference type="NCBIfam" id="TIGR00608">
    <property type="entry name" value="radc"/>
    <property type="match status" value="1"/>
</dbReference>
<dbReference type="GO" id="GO:0006508">
    <property type="term" value="P:proteolysis"/>
    <property type="evidence" value="ECO:0007669"/>
    <property type="project" value="UniProtKB-KW"/>
</dbReference>
<organism evidence="9 10">
    <name type="scientific">Hwanghaeella grinnelliae</name>
    <dbReference type="NCBI Taxonomy" id="2500179"/>
    <lineage>
        <taxon>Bacteria</taxon>
        <taxon>Pseudomonadati</taxon>
        <taxon>Pseudomonadota</taxon>
        <taxon>Alphaproteobacteria</taxon>
        <taxon>Rhodospirillales</taxon>
        <taxon>Rhodospirillaceae</taxon>
        <taxon>Hwanghaeella</taxon>
    </lineage>
</organism>
<sequence length="241" mass="26777">MTGSVPSGDGSKAKTPPPKPHYAGHRGRLRERFLRDLGASMEDYEILEMLLALALPRVDTKPIAKDLIARFGNLAAVISADPVDLAKTKGIKDAAVVPIKLVQTAALRLAQQQVMEQPVISSWDNLISYLHIAMSREKVEHLRLLFLDNKNRLIADEVQQRGTVNHTPLYPREVMKRALDLHASALILVHNHPSGDPTPSKDDIHMTNEIRDAAEKLGIRLHDHIIIGRNEQTSFKAEGLL</sequence>
<keyword evidence="5" id="KW-0482">Metalloprotease</keyword>